<dbReference type="EMBL" id="CAUYUJ010015257">
    <property type="protein sequence ID" value="CAK0851619.1"/>
    <property type="molecule type" value="Genomic_DNA"/>
</dbReference>
<evidence type="ECO:0000313" key="2">
    <source>
        <dbReference type="Proteomes" id="UP001189429"/>
    </source>
</evidence>
<organism evidence="1 2">
    <name type="scientific">Prorocentrum cordatum</name>
    <dbReference type="NCBI Taxonomy" id="2364126"/>
    <lineage>
        <taxon>Eukaryota</taxon>
        <taxon>Sar</taxon>
        <taxon>Alveolata</taxon>
        <taxon>Dinophyceae</taxon>
        <taxon>Prorocentrales</taxon>
        <taxon>Prorocentraceae</taxon>
        <taxon>Prorocentrum</taxon>
    </lineage>
</organism>
<protein>
    <submittedName>
        <fullName evidence="1">Uncharacterized protein</fullName>
    </submittedName>
</protein>
<evidence type="ECO:0000313" key="1">
    <source>
        <dbReference type="EMBL" id="CAK0851619.1"/>
    </source>
</evidence>
<keyword evidence="2" id="KW-1185">Reference proteome</keyword>
<proteinExistence type="predicted"/>
<comment type="caution">
    <text evidence="1">The sequence shown here is derived from an EMBL/GenBank/DDBJ whole genome shotgun (WGS) entry which is preliminary data.</text>
</comment>
<dbReference type="Proteomes" id="UP001189429">
    <property type="component" value="Unassembled WGS sequence"/>
</dbReference>
<accession>A0ABN9TZ29</accession>
<reference evidence="1" key="1">
    <citation type="submission" date="2023-10" db="EMBL/GenBank/DDBJ databases">
        <authorList>
            <person name="Chen Y."/>
            <person name="Shah S."/>
            <person name="Dougan E. K."/>
            <person name="Thang M."/>
            <person name="Chan C."/>
        </authorList>
    </citation>
    <scope>NUCLEOTIDE SEQUENCE [LARGE SCALE GENOMIC DNA]</scope>
</reference>
<gene>
    <name evidence="1" type="ORF">PCOR1329_LOCUS43731</name>
</gene>
<name>A0ABN9TZ29_9DINO</name>
<feature type="non-terminal residue" evidence="1">
    <location>
        <position position="1"/>
    </location>
</feature>
<sequence>ARDHYLAPIEADFELLSVTLAAIDKHSLRQSRFLLQQQLGTLSAAKTVKSAQVASFEACKRLQEAKLDYGKKQKLAAEAPQASYLQMKKVAQLQIELDFAVSKAKAALVNDAAPKPAATPACDVGELISHAKKLEGVVGASVESQNLQLSEGIDVDLERNSLEIATGDFQGRCLRLKRKFVEEFQAHLKQKHEAAVEARKPRWGSRIQSWSIASLNMNS</sequence>